<dbReference type="EMBL" id="LC191306">
    <property type="protein sequence ID" value="BAV82374.1"/>
    <property type="molecule type" value="Genomic_DNA"/>
</dbReference>
<sequence>DVEVVVDAGAQRRDERLDLVVLQHPVDPGLLHVEDLAADRQDRLGTRVAPLLRRAARRVALDDEDLGLARVGRLAVGQLARHRSGLQQRLAPGQLAGLLGGDPGPGRLGRLLDDDLRLGRVPVEPVDQPLVADPLHEALHRRVAELGLGLALELRVRELHRDDRREALPDVLAGELLVALEQLPVGAVPVDDARERGPEALLVGAALVRVDRVGEGVDRLAVRLVPLHGDLDRHALLLGAELDHRAVDRVLRGVEVPDEVGDTALVEEGHLARLAVLVLRALVEQVDGEAAVEEGHLLEAAVDRLEVEVDRLEDGRVGPERDRRAGAVGRLALLQRAGLGVRVALPPHEAVLVDLHEHLRGERVHDRDTDAV</sequence>
<proteinExistence type="predicted"/>
<name>A0A1E1GHM4_9ACTN</name>
<accession>A0A1E1GHM4</accession>
<organism evidence="1">
    <name type="scientific">Micromonospora globbae</name>
    <dbReference type="NCBI Taxonomy" id="1894969"/>
    <lineage>
        <taxon>Bacteria</taxon>
        <taxon>Bacillati</taxon>
        <taxon>Actinomycetota</taxon>
        <taxon>Actinomycetes</taxon>
        <taxon>Micromonosporales</taxon>
        <taxon>Micromonosporaceae</taxon>
        <taxon>Micromonospora</taxon>
    </lineage>
</organism>
<dbReference type="AlphaFoldDB" id="A0A1E1GHM4"/>
<evidence type="ECO:0000313" key="1">
    <source>
        <dbReference type="EMBL" id="BAV82374.1"/>
    </source>
</evidence>
<gene>
    <name evidence="1" type="primary">gyrB</name>
</gene>
<feature type="non-terminal residue" evidence="1">
    <location>
        <position position="372"/>
    </location>
</feature>
<feature type="non-terminal residue" evidence="1">
    <location>
        <position position="1"/>
    </location>
</feature>
<reference evidence="1" key="1">
    <citation type="journal article" date="2018" name="Int. J. Syst. Evol. Microbiol.">
        <title>Micromonospora globbae sp. nov., an endophytic actinomycete isolated from roots of Globba winitii C. H. Wright.</title>
        <authorList>
            <person name="Kuncharoen N."/>
            <person name="Pittayakhajonwut P."/>
            <person name="Tanasupawat S."/>
        </authorList>
    </citation>
    <scope>NUCLEOTIDE SEQUENCE</scope>
    <source>
        <strain evidence="1">WPS1-2</strain>
    </source>
</reference>
<protein>
    <submittedName>
        <fullName evidence="1">DNA gyrase subunit B</fullName>
    </submittedName>
</protein>